<dbReference type="AlphaFoldDB" id="A0A840AI79"/>
<comment type="caution">
    <text evidence="2">The sequence shown here is derived from an EMBL/GenBank/DDBJ whole genome shotgun (WGS) entry which is preliminary data.</text>
</comment>
<evidence type="ECO:0000256" key="1">
    <source>
        <dbReference type="SAM" id="SignalP"/>
    </source>
</evidence>
<dbReference type="Pfam" id="PF11319">
    <property type="entry name" value="VasI"/>
    <property type="match status" value="1"/>
</dbReference>
<proteinExistence type="predicted"/>
<gene>
    <name evidence="2" type="ORF">GGR25_001098</name>
</gene>
<feature type="signal peptide" evidence="1">
    <location>
        <begin position="1"/>
        <end position="19"/>
    </location>
</feature>
<protein>
    <submittedName>
        <fullName evidence="2">Type VI secretion system protein VasI</fullName>
    </submittedName>
</protein>
<dbReference type="Proteomes" id="UP000553963">
    <property type="component" value="Unassembled WGS sequence"/>
</dbReference>
<name>A0A840AI79_9HYPH</name>
<organism evidence="2 3">
    <name type="scientific">Kaistia hirudinis</name>
    <dbReference type="NCBI Taxonomy" id="1293440"/>
    <lineage>
        <taxon>Bacteria</taxon>
        <taxon>Pseudomonadati</taxon>
        <taxon>Pseudomonadota</taxon>
        <taxon>Alphaproteobacteria</taxon>
        <taxon>Hyphomicrobiales</taxon>
        <taxon>Kaistiaceae</taxon>
        <taxon>Kaistia</taxon>
    </lineage>
</organism>
<dbReference type="EMBL" id="JACIDS010000002">
    <property type="protein sequence ID" value="MBB3930059.1"/>
    <property type="molecule type" value="Genomic_DNA"/>
</dbReference>
<keyword evidence="1" id="KW-0732">Signal</keyword>
<dbReference type="RefSeq" id="WP_183397755.1">
    <property type="nucleotide sequence ID" value="NZ_JACIDS010000002.1"/>
</dbReference>
<evidence type="ECO:0000313" key="2">
    <source>
        <dbReference type="EMBL" id="MBB3930059.1"/>
    </source>
</evidence>
<accession>A0A840AI79</accession>
<reference evidence="2 3" key="1">
    <citation type="submission" date="2020-08" db="EMBL/GenBank/DDBJ databases">
        <title>Genomic Encyclopedia of Type Strains, Phase IV (KMG-IV): sequencing the most valuable type-strain genomes for metagenomic binning, comparative biology and taxonomic classification.</title>
        <authorList>
            <person name="Goeker M."/>
        </authorList>
    </citation>
    <scope>NUCLEOTIDE SEQUENCE [LARGE SCALE GENOMIC DNA]</scope>
    <source>
        <strain evidence="2 3">DSM 25966</strain>
    </source>
</reference>
<feature type="chain" id="PRO_5032409361" evidence="1">
    <location>
        <begin position="20"/>
        <end position="226"/>
    </location>
</feature>
<dbReference type="InterPro" id="IPR017738">
    <property type="entry name" value="T6SS-assoc_VCA0118"/>
</dbReference>
<sequence length="226" mass="24415">MRALGIALVLAAIASHSWAADNDAKIRKCSAVENGLERLACFDELAASLNAAADQKASAAAAASPEDKGQWRQLIEASKVDDSTTVILNLASKGSIIDRFGRRHDPTLTIRCMEKVTVLYWTFGDLFVADSGGFGEVTIRLDREKARSLRTDESTDHRSLGLWTGGQTIPLIRSMLDNETMLVRMTPYSESAMEMEFDIRGLAAAVKPLQAACGWSAVAKPKAAAN</sequence>
<evidence type="ECO:0000313" key="3">
    <source>
        <dbReference type="Proteomes" id="UP000553963"/>
    </source>
</evidence>
<keyword evidence="3" id="KW-1185">Reference proteome</keyword>